<protein>
    <submittedName>
        <fullName evidence="1">Uncharacterized protein</fullName>
    </submittedName>
</protein>
<gene>
    <name evidence="1" type="ORF">M404DRAFT_876465</name>
</gene>
<dbReference type="HOGENOM" id="CLU_1555896_0_0_1"/>
<dbReference type="OrthoDB" id="2685361at2759"/>
<dbReference type="Proteomes" id="UP000054217">
    <property type="component" value="Unassembled WGS sequence"/>
</dbReference>
<keyword evidence="2" id="KW-1185">Reference proteome</keyword>
<dbReference type="EMBL" id="KN831951">
    <property type="protein sequence ID" value="KIO10803.1"/>
    <property type="molecule type" value="Genomic_DNA"/>
</dbReference>
<accession>A0A0C3JNQ6</accession>
<reference evidence="2" key="2">
    <citation type="submission" date="2015-01" db="EMBL/GenBank/DDBJ databases">
        <title>Evolutionary Origins and Diversification of the Mycorrhizal Mutualists.</title>
        <authorList>
            <consortium name="DOE Joint Genome Institute"/>
            <consortium name="Mycorrhizal Genomics Consortium"/>
            <person name="Kohler A."/>
            <person name="Kuo A."/>
            <person name="Nagy L.G."/>
            <person name="Floudas D."/>
            <person name="Copeland A."/>
            <person name="Barry K.W."/>
            <person name="Cichocki N."/>
            <person name="Veneault-Fourrey C."/>
            <person name="LaButti K."/>
            <person name="Lindquist E.A."/>
            <person name="Lipzen A."/>
            <person name="Lundell T."/>
            <person name="Morin E."/>
            <person name="Murat C."/>
            <person name="Riley R."/>
            <person name="Ohm R."/>
            <person name="Sun H."/>
            <person name="Tunlid A."/>
            <person name="Henrissat B."/>
            <person name="Grigoriev I.V."/>
            <person name="Hibbett D.S."/>
            <person name="Martin F."/>
        </authorList>
    </citation>
    <scope>NUCLEOTIDE SEQUENCE [LARGE SCALE GENOMIC DNA]</scope>
    <source>
        <strain evidence="2">Marx 270</strain>
    </source>
</reference>
<sequence>MRTNLETDSLNTREVDMGVHASVSDVTPVTPRVLQPINWICSGMMNLWYATPESLPRRTARIVPETPSTPSPVSRVEDVVDNGSLVDTENIPIPGEYEEASEVGALFQQTAAFEGCLAALDGLYKAAIEAVSDWFFSLGMKISERSLHTRHSLPLPKPKPGLGGSWPRLSVT</sequence>
<dbReference type="InParanoid" id="A0A0C3JNQ6"/>
<dbReference type="AlphaFoldDB" id="A0A0C3JNQ6"/>
<evidence type="ECO:0000313" key="1">
    <source>
        <dbReference type="EMBL" id="KIO10803.1"/>
    </source>
</evidence>
<organism evidence="1 2">
    <name type="scientific">Pisolithus tinctorius Marx 270</name>
    <dbReference type="NCBI Taxonomy" id="870435"/>
    <lineage>
        <taxon>Eukaryota</taxon>
        <taxon>Fungi</taxon>
        <taxon>Dikarya</taxon>
        <taxon>Basidiomycota</taxon>
        <taxon>Agaricomycotina</taxon>
        <taxon>Agaricomycetes</taxon>
        <taxon>Agaricomycetidae</taxon>
        <taxon>Boletales</taxon>
        <taxon>Sclerodermatineae</taxon>
        <taxon>Pisolithaceae</taxon>
        <taxon>Pisolithus</taxon>
    </lineage>
</organism>
<reference evidence="1 2" key="1">
    <citation type="submission" date="2014-04" db="EMBL/GenBank/DDBJ databases">
        <authorList>
            <consortium name="DOE Joint Genome Institute"/>
            <person name="Kuo A."/>
            <person name="Kohler A."/>
            <person name="Costa M.D."/>
            <person name="Nagy L.G."/>
            <person name="Floudas D."/>
            <person name="Copeland A."/>
            <person name="Barry K.W."/>
            <person name="Cichocki N."/>
            <person name="Veneault-Fourrey C."/>
            <person name="LaButti K."/>
            <person name="Lindquist E.A."/>
            <person name="Lipzen A."/>
            <person name="Lundell T."/>
            <person name="Morin E."/>
            <person name="Murat C."/>
            <person name="Sun H."/>
            <person name="Tunlid A."/>
            <person name="Henrissat B."/>
            <person name="Grigoriev I.V."/>
            <person name="Hibbett D.S."/>
            <person name="Martin F."/>
            <person name="Nordberg H.P."/>
            <person name="Cantor M.N."/>
            <person name="Hua S.X."/>
        </authorList>
    </citation>
    <scope>NUCLEOTIDE SEQUENCE [LARGE SCALE GENOMIC DNA]</scope>
    <source>
        <strain evidence="1 2">Marx 270</strain>
    </source>
</reference>
<name>A0A0C3JNQ6_PISTI</name>
<proteinExistence type="predicted"/>
<evidence type="ECO:0000313" key="2">
    <source>
        <dbReference type="Proteomes" id="UP000054217"/>
    </source>
</evidence>